<keyword evidence="8 10" id="KW-1015">Disulfide bond</keyword>
<keyword evidence="5" id="KW-0560">Oxidoreductase</keyword>
<evidence type="ECO:0000259" key="12">
    <source>
        <dbReference type="PROSITE" id="PS00497"/>
    </source>
</evidence>
<dbReference type="Pfam" id="PF12142">
    <property type="entry name" value="PPO1_DWL"/>
    <property type="match status" value="1"/>
</dbReference>
<evidence type="ECO:0000256" key="10">
    <source>
        <dbReference type="PIRSR" id="PIRSR000290-2"/>
    </source>
</evidence>
<feature type="binding site" evidence="9">
    <location>
        <position position="208"/>
    </location>
    <ligand>
        <name>Cu cation</name>
        <dbReference type="ChEBI" id="CHEBI:23378"/>
        <label>A</label>
    </ligand>
</feature>
<feature type="cross-link" description="2'-(S-cysteinyl)-histidine (Cys-His)" evidence="11">
    <location>
        <begin position="182"/>
        <end position="199"/>
    </location>
</feature>
<evidence type="ECO:0000256" key="2">
    <source>
        <dbReference type="ARBA" id="ARBA00009928"/>
    </source>
</evidence>
<evidence type="ECO:0000256" key="1">
    <source>
        <dbReference type="ARBA" id="ARBA00004456"/>
    </source>
</evidence>
<evidence type="ECO:0000313" key="14">
    <source>
        <dbReference type="EMBL" id="KAJ4843773.1"/>
    </source>
</evidence>
<dbReference type="PANTHER" id="PTHR11474:SF76">
    <property type="entry name" value="SHKT DOMAIN-CONTAINING PROTEIN"/>
    <property type="match status" value="1"/>
</dbReference>
<dbReference type="Gene3D" id="1.10.1280.10">
    <property type="entry name" value="Di-copper center containing domain from catechol oxidase"/>
    <property type="match status" value="1"/>
</dbReference>
<dbReference type="GO" id="GO:0004097">
    <property type="term" value="F:catechol oxidase activity"/>
    <property type="evidence" value="ECO:0007669"/>
    <property type="project" value="InterPro"/>
</dbReference>
<comment type="cofactor">
    <cofactor evidence="9">
        <name>Cu(2+)</name>
        <dbReference type="ChEBI" id="CHEBI:29036"/>
    </cofactor>
    <text evidence="9">Binds 2 copper ions per subunit.</text>
</comment>
<evidence type="ECO:0000313" key="15">
    <source>
        <dbReference type="Proteomes" id="UP001141552"/>
    </source>
</evidence>
<dbReference type="Pfam" id="PF12143">
    <property type="entry name" value="PPO1_KFDV"/>
    <property type="match status" value="1"/>
</dbReference>
<feature type="binding site" evidence="9">
    <location>
        <position position="330"/>
    </location>
    <ligand>
        <name>Cu cation</name>
        <dbReference type="ChEBI" id="CHEBI:23378"/>
        <label>B</label>
    </ligand>
</feature>
<keyword evidence="7" id="KW-0793">Thylakoid</keyword>
<comment type="subcellular location">
    <subcellularLocation>
        <location evidence="1">Plastid</location>
        <location evidence="1">Chloroplast thylakoid lumen</location>
    </subcellularLocation>
</comment>
<dbReference type="PROSITE" id="PS00498">
    <property type="entry name" value="TYROSINASE_2"/>
    <property type="match status" value="1"/>
</dbReference>
<dbReference type="InterPro" id="IPR008922">
    <property type="entry name" value="Di-copper_centre_dom_sf"/>
</dbReference>
<dbReference type="FunFam" id="1.10.1280.10:FF:000007">
    <property type="entry name" value="Polyphenol oxidase, chloroplastic"/>
    <property type="match status" value="1"/>
</dbReference>
<keyword evidence="6 9" id="KW-0186">Copper</keyword>
<feature type="binding site" evidence="9">
    <location>
        <position position="334"/>
    </location>
    <ligand>
        <name>Cu cation</name>
        <dbReference type="ChEBI" id="CHEBI:23378"/>
        <label>B</label>
    </ligand>
</feature>
<evidence type="ECO:0000256" key="5">
    <source>
        <dbReference type="ARBA" id="ARBA00023002"/>
    </source>
</evidence>
<evidence type="ECO:0000256" key="3">
    <source>
        <dbReference type="ARBA" id="ARBA00022723"/>
    </source>
</evidence>
<dbReference type="InterPro" id="IPR016213">
    <property type="entry name" value="Polyphenol_oxidase"/>
</dbReference>
<evidence type="ECO:0000256" key="11">
    <source>
        <dbReference type="PIRSR" id="PIRSR000290-3"/>
    </source>
</evidence>
<evidence type="ECO:0000256" key="9">
    <source>
        <dbReference type="PIRSR" id="PIRSR000290-1"/>
    </source>
</evidence>
<feature type="domain" description="Tyrosinase copper-binding" evidence="12">
    <location>
        <begin position="199"/>
        <end position="216"/>
    </location>
</feature>
<dbReference type="AlphaFoldDB" id="A0A9Q0G5V1"/>
<name>A0A9Q0G5V1_9ROSI</name>
<dbReference type="Proteomes" id="UP001141552">
    <property type="component" value="Unassembled WGS sequence"/>
</dbReference>
<proteinExistence type="inferred from homology"/>
<dbReference type="InterPro" id="IPR002227">
    <property type="entry name" value="Tyrosinase_Cu-bd"/>
</dbReference>
<reference evidence="14" key="2">
    <citation type="journal article" date="2023" name="Plants (Basel)">
        <title>Annotation of the Turnera subulata (Passifloraceae) Draft Genome Reveals the S-Locus Evolved after the Divergence of Turneroideae from Passifloroideae in a Stepwise Manner.</title>
        <authorList>
            <person name="Henning P.M."/>
            <person name="Roalson E.H."/>
            <person name="Mir W."/>
            <person name="McCubbin A.G."/>
            <person name="Shore J.S."/>
        </authorList>
    </citation>
    <scope>NUCLEOTIDE SEQUENCE</scope>
    <source>
        <strain evidence="14">F60SS</strain>
    </source>
</reference>
<keyword evidence="15" id="KW-1185">Reference proteome</keyword>
<evidence type="ECO:0000256" key="4">
    <source>
        <dbReference type="ARBA" id="ARBA00022784"/>
    </source>
</evidence>
<accession>A0A9Q0G5V1</accession>
<dbReference type="OrthoDB" id="6132182at2759"/>
<dbReference type="PRINTS" id="PR00092">
    <property type="entry name" value="TYROSINASE"/>
</dbReference>
<feature type="domain" description="Tyrosinase copper-binding" evidence="13">
    <location>
        <begin position="358"/>
        <end position="369"/>
    </location>
</feature>
<dbReference type="GO" id="GO:0046148">
    <property type="term" value="P:pigment biosynthetic process"/>
    <property type="evidence" value="ECO:0007669"/>
    <property type="project" value="InterPro"/>
</dbReference>
<dbReference type="Pfam" id="PF00264">
    <property type="entry name" value="Tyrosinase"/>
    <property type="match status" value="1"/>
</dbReference>
<comment type="caution">
    <text evidence="14">The sequence shown here is derived from an EMBL/GenBank/DDBJ whole genome shotgun (WGS) entry which is preliminary data.</text>
</comment>
<evidence type="ECO:0000256" key="7">
    <source>
        <dbReference type="ARBA" id="ARBA00023078"/>
    </source>
</evidence>
<sequence length="607" mass="67509">MASFCPSTTITHTISSTSSFCPSFPGTSQLSLIKKRNYLGKIIPRVSCQSRNNDDDHDNHKNPSTRRDILIGLGGLCGATSFNIDPLAFAKPIQAPDLTKCGKANLPQGVSSSLNCCPPPSTSIKDFNLIPSNAPLRVRPAAHLVDDAYLAKYTKAVELMKALPADDPRSFQQQANVHCAYCDGAHDQVGFPGLDIQVHDSWLFFPFHRYYLYFHEKILGKLIDDPTFALPFWNWDSPDGMQMPAIYTDPSSPLYDQFRDQNHLPPATLDLDYDGSPSSLSDEAILSSNLTIMYRQMVSNGKTASLFLGRPYRAGNDTNPGGGSVENIPHGPVHVWTGDINNQPNGEDMGNFYSAARDPIFFAHHANVDRTWALWKTLGGSRRTDFTDPDWLDAAFVFYDENANPVRVKVRDCLDTRKLGYVYQDVDIPWLQSRPTPKRMFKKLAQAFSHNKEARAADHEKKGAGTSGVPITSFPLVLDRPVSTLVRRPKKSRSKKEKEEKEEILVIEGIEFDRTAFVKFDVFVNDEDDSPTTKDKTEFAGSFVNVPHRRHHKHGKKISTELCLGLTDLIDDLKADDDDSVVVTLVPKSGSEALVKIGGIRIVLGEV</sequence>
<evidence type="ECO:0000259" key="13">
    <source>
        <dbReference type="PROSITE" id="PS00498"/>
    </source>
</evidence>
<feature type="disulfide bond" evidence="10">
    <location>
        <begin position="101"/>
        <end position="117"/>
    </location>
</feature>
<organism evidence="14 15">
    <name type="scientific">Turnera subulata</name>
    <dbReference type="NCBI Taxonomy" id="218843"/>
    <lineage>
        <taxon>Eukaryota</taxon>
        <taxon>Viridiplantae</taxon>
        <taxon>Streptophyta</taxon>
        <taxon>Embryophyta</taxon>
        <taxon>Tracheophyta</taxon>
        <taxon>Spermatophyta</taxon>
        <taxon>Magnoliopsida</taxon>
        <taxon>eudicotyledons</taxon>
        <taxon>Gunneridae</taxon>
        <taxon>Pentapetalae</taxon>
        <taxon>rosids</taxon>
        <taxon>fabids</taxon>
        <taxon>Malpighiales</taxon>
        <taxon>Passifloraceae</taxon>
        <taxon>Turnera</taxon>
    </lineage>
</organism>
<dbReference type="PROSITE" id="PS00497">
    <property type="entry name" value="TYROSINASE_1"/>
    <property type="match status" value="1"/>
</dbReference>
<dbReference type="GO" id="GO:0009543">
    <property type="term" value="C:chloroplast thylakoid lumen"/>
    <property type="evidence" value="ECO:0007669"/>
    <property type="project" value="UniProtKB-SubCell"/>
</dbReference>
<dbReference type="EMBL" id="JAKUCV010002143">
    <property type="protein sequence ID" value="KAJ4843773.1"/>
    <property type="molecule type" value="Genomic_DNA"/>
</dbReference>
<evidence type="ECO:0000256" key="8">
    <source>
        <dbReference type="ARBA" id="ARBA00023157"/>
    </source>
</evidence>
<dbReference type="InterPro" id="IPR022740">
    <property type="entry name" value="Polyphenol_oxidase_C"/>
</dbReference>
<feature type="binding site" evidence="9">
    <location>
        <position position="365"/>
    </location>
    <ligand>
        <name>Cu cation</name>
        <dbReference type="ChEBI" id="CHEBI:23378"/>
        <label>B</label>
    </ligand>
</feature>
<reference evidence="14" key="1">
    <citation type="submission" date="2022-02" db="EMBL/GenBank/DDBJ databases">
        <authorList>
            <person name="Henning P.M."/>
            <person name="McCubbin A.G."/>
            <person name="Shore J.S."/>
        </authorList>
    </citation>
    <scope>NUCLEOTIDE SEQUENCE</scope>
    <source>
        <strain evidence="14">F60SS</strain>
        <tissue evidence="14">Leaves</tissue>
    </source>
</reference>
<keyword evidence="3 9" id="KW-0479">Metal-binding</keyword>
<keyword evidence="4" id="KW-0883">Thioether bond</keyword>
<feature type="disulfide bond" evidence="10">
    <location>
        <begin position="116"/>
        <end position="179"/>
    </location>
</feature>
<feature type="binding site" evidence="9">
    <location>
        <position position="178"/>
    </location>
    <ligand>
        <name>Cu cation</name>
        <dbReference type="ChEBI" id="CHEBI:23378"/>
        <label>A</label>
    </ligand>
</feature>
<dbReference type="InterPro" id="IPR022739">
    <property type="entry name" value="Polyphenol_oxidase_cen"/>
</dbReference>
<evidence type="ECO:0000256" key="6">
    <source>
        <dbReference type="ARBA" id="ARBA00023008"/>
    </source>
</evidence>
<dbReference type="PANTHER" id="PTHR11474">
    <property type="entry name" value="TYROSINASE FAMILY MEMBER"/>
    <property type="match status" value="1"/>
</dbReference>
<dbReference type="InterPro" id="IPR050316">
    <property type="entry name" value="Tyrosinase/Hemocyanin"/>
</dbReference>
<comment type="similarity">
    <text evidence="2">Belongs to the tyrosinase family.</text>
</comment>
<protein>
    <recommendedName>
        <fullName evidence="12 13">Tyrosinase copper-binding domain-containing protein</fullName>
    </recommendedName>
</protein>
<dbReference type="PIRSF" id="PIRSF000290">
    <property type="entry name" value="PPO_plant"/>
    <property type="match status" value="1"/>
</dbReference>
<dbReference type="GO" id="GO:0046872">
    <property type="term" value="F:metal ion binding"/>
    <property type="evidence" value="ECO:0007669"/>
    <property type="project" value="UniProtKB-KW"/>
</dbReference>
<feature type="binding site" evidence="9">
    <location>
        <position position="199"/>
    </location>
    <ligand>
        <name>Cu cation</name>
        <dbReference type="ChEBI" id="CHEBI:23378"/>
        <label>A</label>
    </ligand>
</feature>
<dbReference type="SUPFAM" id="SSF48056">
    <property type="entry name" value="Di-copper centre-containing domain"/>
    <property type="match status" value="1"/>
</dbReference>
<gene>
    <name evidence="14" type="ORF">Tsubulata_017398</name>
</gene>